<keyword evidence="11" id="KW-0472">Membrane</keyword>
<comment type="function">
    <text evidence="12">Essential component of the TIM23 complex, a complex that mediates the translocation of transit peptide-containing proteins across the mitochondrial inner membrane.</text>
</comment>
<dbReference type="RefSeq" id="XP_035679743.1">
    <property type="nucleotide sequence ID" value="XM_035823850.1"/>
</dbReference>
<dbReference type="AlphaFoldDB" id="A0A9J7LCN3"/>
<evidence type="ECO:0000256" key="9">
    <source>
        <dbReference type="ARBA" id="ARBA00023010"/>
    </source>
</evidence>
<dbReference type="InterPro" id="IPR050365">
    <property type="entry name" value="TIM50"/>
</dbReference>
<protein>
    <recommendedName>
        <fullName evidence="12">Mitochondrial import inner membrane translocase subunit TIM50</fullName>
    </recommendedName>
</protein>
<dbReference type="OMA" id="WKSLHYY"/>
<dbReference type="OrthoDB" id="287041at2759"/>
<dbReference type="Gene3D" id="3.40.50.1000">
    <property type="entry name" value="HAD superfamily/HAD-like"/>
    <property type="match status" value="1"/>
</dbReference>
<dbReference type="SMART" id="SM00577">
    <property type="entry name" value="CPDc"/>
    <property type="match status" value="1"/>
</dbReference>
<keyword evidence="10 12" id="KW-0496">Mitochondrion</keyword>
<dbReference type="FunFam" id="3.40.50.1000:FF:000019">
    <property type="entry name" value="Mitochondrial import inner membrane translocase subunit TIM50"/>
    <property type="match status" value="1"/>
</dbReference>
<evidence type="ECO:0000256" key="1">
    <source>
        <dbReference type="ARBA" id="ARBA00004434"/>
    </source>
</evidence>
<proteinExistence type="inferred from homology"/>
<comment type="subunit">
    <text evidence="12">Component of the TIM23 complex.</text>
</comment>
<organism evidence="15 16">
    <name type="scientific">Branchiostoma floridae</name>
    <name type="common">Florida lancelet</name>
    <name type="synonym">Amphioxus</name>
    <dbReference type="NCBI Taxonomy" id="7739"/>
    <lineage>
        <taxon>Eukaryota</taxon>
        <taxon>Metazoa</taxon>
        <taxon>Chordata</taxon>
        <taxon>Cephalochordata</taxon>
        <taxon>Leptocardii</taxon>
        <taxon>Amphioxiformes</taxon>
        <taxon>Branchiostomatidae</taxon>
        <taxon>Branchiostoma</taxon>
    </lineage>
</organism>
<dbReference type="Pfam" id="PF03031">
    <property type="entry name" value="NIF"/>
    <property type="match status" value="1"/>
</dbReference>
<dbReference type="GeneID" id="118418043"/>
<evidence type="ECO:0000313" key="16">
    <source>
        <dbReference type="RefSeq" id="XP_035679743.1"/>
    </source>
</evidence>
<feature type="compositionally biased region" description="Basic and acidic residues" evidence="13">
    <location>
        <begin position="370"/>
        <end position="382"/>
    </location>
</feature>
<evidence type="ECO:0000256" key="5">
    <source>
        <dbReference type="ARBA" id="ARBA00022792"/>
    </source>
</evidence>
<dbReference type="GO" id="GO:0030150">
    <property type="term" value="P:protein import into mitochondrial matrix"/>
    <property type="evidence" value="ECO:0000318"/>
    <property type="project" value="GO_Central"/>
</dbReference>
<keyword evidence="5" id="KW-0999">Mitochondrion inner membrane</keyword>
<evidence type="ECO:0000256" key="3">
    <source>
        <dbReference type="ARBA" id="ARBA00022448"/>
    </source>
</evidence>
<evidence type="ECO:0000256" key="10">
    <source>
        <dbReference type="ARBA" id="ARBA00023128"/>
    </source>
</evidence>
<dbReference type="InterPro" id="IPR023214">
    <property type="entry name" value="HAD_sf"/>
</dbReference>
<evidence type="ECO:0000256" key="2">
    <source>
        <dbReference type="ARBA" id="ARBA00006344"/>
    </source>
</evidence>
<dbReference type="PROSITE" id="PS50969">
    <property type="entry name" value="FCP1"/>
    <property type="match status" value="1"/>
</dbReference>
<evidence type="ECO:0000259" key="14">
    <source>
        <dbReference type="PROSITE" id="PS50969"/>
    </source>
</evidence>
<evidence type="ECO:0000256" key="6">
    <source>
        <dbReference type="ARBA" id="ARBA00022927"/>
    </source>
</evidence>
<reference evidence="15" key="1">
    <citation type="journal article" date="2020" name="Nat. Ecol. Evol.">
        <title>Deeply conserved synteny resolves early events in vertebrate evolution.</title>
        <authorList>
            <person name="Simakov O."/>
            <person name="Marletaz F."/>
            <person name="Yue J.X."/>
            <person name="O'Connell B."/>
            <person name="Jenkins J."/>
            <person name="Brandt A."/>
            <person name="Calef R."/>
            <person name="Tung C.H."/>
            <person name="Huang T.K."/>
            <person name="Schmutz J."/>
            <person name="Satoh N."/>
            <person name="Yu J.K."/>
            <person name="Putnam N.H."/>
            <person name="Green R.E."/>
            <person name="Rokhsar D.S."/>
        </authorList>
    </citation>
    <scope>NUCLEOTIDE SEQUENCE [LARGE SCALE GENOMIC DNA]</scope>
    <source>
        <strain evidence="15">S238N-H82</strain>
    </source>
</reference>
<evidence type="ECO:0000256" key="7">
    <source>
        <dbReference type="ARBA" id="ARBA00022946"/>
    </source>
</evidence>
<keyword evidence="8" id="KW-1133">Transmembrane helix</keyword>
<keyword evidence="15" id="KW-1185">Reference proteome</keyword>
<feature type="region of interest" description="Disordered" evidence="13">
    <location>
        <begin position="370"/>
        <end position="399"/>
    </location>
</feature>
<dbReference type="InterPro" id="IPR004274">
    <property type="entry name" value="FCP1_dom"/>
</dbReference>
<name>A0A9J7LCN3_BRAFL</name>
<evidence type="ECO:0000256" key="4">
    <source>
        <dbReference type="ARBA" id="ARBA00022692"/>
    </source>
</evidence>
<keyword evidence="9 12" id="KW-0811">Translocation</keyword>
<dbReference type="Proteomes" id="UP000001554">
    <property type="component" value="Chromosome 6"/>
</dbReference>
<keyword evidence="6 12" id="KW-0653">Protein transport</keyword>
<dbReference type="KEGG" id="bfo:118418043"/>
<keyword evidence="3 12" id="KW-0813">Transport</keyword>
<evidence type="ECO:0000256" key="11">
    <source>
        <dbReference type="ARBA" id="ARBA00023136"/>
    </source>
</evidence>
<comment type="similarity">
    <text evidence="2 12">Belongs to the TIM50 family.</text>
</comment>
<sequence>MGKSTKMAALMARRATRGFVLFSSASRREIIIKQPTAAAVLCHRLFASRRLAPVYRFACVSRFSTTISVPAEDSITQSILKEKSAAEQGTSDDKKEGQEDKKDEKPKRDWTKISIYVTLAMFGVGGTVSLVEMGRPQRDENGQVVKDEFSNDVIFVAYFRRAWKEMMGYKTMIEEPSREKLLPDPLQEPYYQPPYTLVLEMTGVLVHPEWTYASGWRFKKRPGLDYFLSQVGPPLFEVVIYTREQGFTAYPLIDSLDPNGYIMYRLFRDATKYMNGHHVKDLSSLNRDMGKVIIVDCDPHAYQLQPSNAVGLKKWDGNSDDRTLFDLAFFLRTVATSGVEDIRPVLDYYRSEDDPLEAFKRNQARLQEEQARKIEEEAENKKSVAPLGSWSRGFFGSRR</sequence>
<gene>
    <name evidence="16" type="primary">LOC118418043</name>
</gene>
<reference evidence="16" key="2">
    <citation type="submission" date="2025-08" db="UniProtKB">
        <authorList>
            <consortium name="RefSeq"/>
        </authorList>
    </citation>
    <scope>IDENTIFICATION</scope>
    <source>
        <strain evidence="16">S238N-H82</strain>
        <tissue evidence="16">Testes</tissue>
    </source>
</reference>
<dbReference type="GO" id="GO:0005744">
    <property type="term" value="C:TIM23 mitochondrial import inner membrane translocase complex"/>
    <property type="evidence" value="ECO:0000318"/>
    <property type="project" value="GO_Central"/>
</dbReference>
<dbReference type="InterPro" id="IPR036412">
    <property type="entry name" value="HAD-like_sf"/>
</dbReference>
<feature type="region of interest" description="Disordered" evidence="13">
    <location>
        <begin position="82"/>
        <end position="106"/>
    </location>
</feature>
<comment type="subcellular location">
    <subcellularLocation>
        <location evidence="1 12">Mitochondrion inner membrane</location>
        <topology evidence="1 12">Single-pass membrane protein</topology>
    </subcellularLocation>
</comment>
<dbReference type="SUPFAM" id="SSF56784">
    <property type="entry name" value="HAD-like"/>
    <property type="match status" value="1"/>
</dbReference>
<evidence type="ECO:0000256" key="13">
    <source>
        <dbReference type="SAM" id="MobiDB-lite"/>
    </source>
</evidence>
<evidence type="ECO:0000256" key="12">
    <source>
        <dbReference type="RuleBase" id="RU365079"/>
    </source>
</evidence>
<evidence type="ECO:0000256" key="8">
    <source>
        <dbReference type="ARBA" id="ARBA00022989"/>
    </source>
</evidence>
<dbReference type="CDD" id="cd07521">
    <property type="entry name" value="HAD_FCP1-like"/>
    <property type="match status" value="1"/>
</dbReference>
<feature type="domain" description="FCP1 homology" evidence="14">
    <location>
        <begin position="190"/>
        <end position="334"/>
    </location>
</feature>
<keyword evidence="7 12" id="KW-0809">Transit peptide</keyword>
<evidence type="ECO:0000313" key="15">
    <source>
        <dbReference type="Proteomes" id="UP000001554"/>
    </source>
</evidence>
<dbReference type="PANTHER" id="PTHR12210">
    <property type="entry name" value="DULLARD PROTEIN PHOSPHATASE"/>
    <property type="match status" value="1"/>
</dbReference>
<keyword evidence="4" id="KW-0812">Transmembrane</keyword>
<accession>A0A9J7LCN3</accession>